<dbReference type="AlphaFoldDB" id="A0A4Y2EQ71"/>
<dbReference type="SUPFAM" id="SSF53098">
    <property type="entry name" value="Ribonuclease H-like"/>
    <property type="match status" value="1"/>
</dbReference>
<dbReference type="GO" id="GO:0004523">
    <property type="term" value="F:RNA-DNA hybrid ribonuclease activity"/>
    <property type="evidence" value="ECO:0007669"/>
    <property type="project" value="InterPro"/>
</dbReference>
<dbReference type="OrthoDB" id="2752996at2759"/>
<proteinExistence type="predicted"/>
<protein>
    <recommendedName>
        <fullName evidence="1">RNase H type-1 domain-containing protein</fullName>
    </recommendedName>
</protein>
<dbReference type="EMBL" id="BGPR01000653">
    <property type="protein sequence ID" value="GBM30156.1"/>
    <property type="molecule type" value="Genomic_DNA"/>
</dbReference>
<dbReference type="Proteomes" id="UP000499080">
    <property type="component" value="Unassembled WGS sequence"/>
</dbReference>
<organism evidence="2 3">
    <name type="scientific">Araneus ventricosus</name>
    <name type="common">Orbweaver spider</name>
    <name type="synonym">Epeira ventricosa</name>
    <dbReference type="NCBI Taxonomy" id="182803"/>
    <lineage>
        <taxon>Eukaryota</taxon>
        <taxon>Metazoa</taxon>
        <taxon>Ecdysozoa</taxon>
        <taxon>Arthropoda</taxon>
        <taxon>Chelicerata</taxon>
        <taxon>Arachnida</taxon>
        <taxon>Araneae</taxon>
        <taxon>Araneomorphae</taxon>
        <taxon>Entelegynae</taxon>
        <taxon>Araneoidea</taxon>
        <taxon>Araneidae</taxon>
        <taxon>Araneus</taxon>
    </lineage>
</organism>
<comment type="caution">
    <text evidence="2">The sequence shown here is derived from an EMBL/GenBank/DDBJ whole genome shotgun (WGS) entry which is preliminary data.</text>
</comment>
<gene>
    <name evidence="2" type="ORF">AVEN_134203_1</name>
</gene>
<dbReference type="Gene3D" id="3.30.420.10">
    <property type="entry name" value="Ribonuclease H-like superfamily/Ribonuclease H"/>
    <property type="match status" value="1"/>
</dbReference>
<dbReference type="InterPro" id="IPR036397">
    <property type="entry name" value="RNaseH_sf"/>
</dbReference>
<accession>A0A4Y2EQ71</accession>
<evidence type="ECO:0000313" key="2">
    <source>
        <dbReference type="EMBL" id="GBM30156.1"/>
    </source>
</evidence>
<feature type="domain" description="RNase H type-1" evidence="1">
    <location>
        <begin position="28"/>
        <end position="160"/>
    </location>
</feature>
<evidence type="ECO:0000313" key="3">
    <source>
        <dbReference type="Proteomes" id="UP000499080"/>
    </source>
</evidence>
<sequence>MDYRCSQNRYDHHPLAWRPVPFSRNEPLGFDLEIFTDGSKLNGQVGSSAVVFYHGREIQHSVCRLPDHASVFAAEIKGMDMAFTIVKGLTIWDPVRIYTDSLSLLQALASTVTVDPVVWNLKKQCLELMGTRNLRLFWVKAHVGVTGNEAADQYAKAATTRPSIDVELLKTVSDFQREVKSELVSLWQTRLVQAETGRQTAKYFPMVDFIPKLFNSNIMQIITGHGRFPYYFKRFNFLHTDICRCGGFGDANHYVYECQCTFDLRSRLQFDPAYPPSLFEAASNMEVLNAIVTRVVGFLPTL</sequence>
<dbReference type="InterPro" id="IPR012337">
    <property type="entry name" value="RNaseH-like_sf"/>
</dbReference>
<dbReference type="Pfam" id="PF00075">
    <property type="entry name" value="RNase_H"/>
    <property type="match status" value="1"/>
</dbReference>
<dbReference type="InterPro" id="IPR002156">
    <property type="entry name" value="RNaseH_domain"/>
</dbReference>
<evidence type="ECO:0000259" key="1">
    <source>
        <dbReference type="PROSITE" id="PS50879"/>
    </source>
</evidence>
<name>A0A4Y2EQ71_ARAVE</name>
<keyword evidence="3" id="KW-1185">Reference proteome</keyword>
<reference evidence="2 3" key="1">
    <citation type="journal article" date="2019" name="Sci. Rep.">
        <title>Orb-weaving spider Araneus ventricosus genome elucidates the spidroin gene catalogue.</title>
        <authorList>
            <person name="Kono N."/>
            <person name="Nakamura H."/>
            <person name="Ohtoshi R."/>
            <person name="Moran D.A.P."/>
            <person name="Shinohara A."/>
            <person name="Yoshida Y."/>
            <person name="Fujiwara M."/>
            <person name="Mori M."/>
            <person name="Tomita M."/>
            <person name="Arakawa K."/>
        </authorList>
    </citation>
    <scope>NUCLEOTIDE SEQUENCE [LARGE SCALE GENOMIC DNA]</scope>
</reference>
<dbReference type="GO" id="GO:0003676">
    <property type="term" value="F:nucleic acid binding"/>
    <property type="evidence" value="ECO:0007669"/>
    <property type="project" value="InterPro"/>
</dbReference>
<dbReference type="PROSITE" id="PS50879">
    <property type="entry name" value="RNASE_H_1"/>
    <property type="match status" value="1"/>
</dbReference>
<dbReference type="CDD" id="cd09276">
    <property type="entry name" value="Rnase_HI_RT_non_LTR"/>
    <property type="match status" value="1"/>
</dbReference>